<keyword evidence="2" id="KW-1185">Reference proteome</keyword>
<organism evidence="1 2">
    <name type="scientific">Ferrimonas balearica (strain DSM 9799 / CCM 4581 / KCTC 23876 / PAT)</name>
    <dbReference type="NCBI Taxonomy" id="550540"/>
    <lineage>
        <taxon>Bacteria</taxon>
        <taxon>Pseudomonadati</taxon>
        <taxon>Pseudomonadota</taxon>
        <taxon>Gammaproteobacteria</taxon>
        <taxon>Alteromonadales</taxon>
        <taxon>Ferrimonadaceae</taxon>
        <taxon>Ferrimonas</taxon>
    </lineage>
</organism>
<dbReference type="KEGG" id="fbl:Fbal_3406"/>
<proteinExistence type="predicted"/>
<dbReference type="EMBL" id="CP002209">
    <property type="protein sequence ID" value="ADN77604.1"/>
    <property type="molecule type" value="Genomic_DNA"/>
</dbReference>
<dbReference type="GeneID" id="67183621"/>
<dbReference type="RefSeq" id="WP_013346910.1">
    <property type="nucleotide sequence ID" value="NC_014541.1"/>
</dbReference>
<reference evidence="1 2" key="1">
    <citation type="journal article" date="2010" name="Stand. Genomic Sci.">
        <title>Complete genome sequence of Ferrimonas balearica type strain (PAT).</title>
        <authorList>
            <person name="Nolan M."/>
            <person name="Sikorski J."/>
            <person name="Davenport K."/>
            <person name="Lucas S."/>
            <person name="Glavina Del Rio T."/>
            <person name="Tice H."/>
            <person name="Cheng J."/>
            <person name="Goodwin L."/>
            <person name="Pitluck S."/>
            <person name="Liolios K."/>
            <person name="Ivanova N."/>
            <person name="Mavromatis K."/>
            <person name="Ovchinnikova G."/>
            <person name="Pati A."/>
            <person name="Chen A."/>
            <person name="Palaniappan K."/>
            <person name="Land M."/>
            <person name="Hauser L."/>
            <person name="Chang Y."/>
            <person name="Jeffries C."/>
            <person name="Tapia R."/>
            <person name="Brettin T."/>
            <person name="Detter J."/>
            <person name="Han C."/>
            <person name="Yasawong M."/>
            <person name="Rohde M."/>
            <person name="Tindall B."/>
            <person name="Goker M."/>
            <person name="Woyke T."/>
            <person name="Bristow J."/>
            <person name="Eisen J."/>
            <person name="Markowitz V."/>
            <person name="Hugenholtz P."/>
            <person name="Kyrpides N."/>
            <person name="Klenk H."/>
            <person name="Lapidus A."/>
        </authorList>
    </citation>
    <scope>NUCLEOTIDE SEQUENCE [LARGE SCALE GENOMIC DNA]</scope>
    <source>
        <strain evidence="2">DSM 9799 / CCM 4581 / KCTC 23876 / PAT</strain>
    </source>
</reference>
<dbReference type="Gene3D" id="1.10.3210.10">
    <property type="entry name" value="Hypothetical protein af1432"/>
    <property type="match status" value="1"/>
</dbReference>
<dbReference type="eggNOG" id="COG1639">
    <property type="taxonomic scope" value="Bacteria"/>
</dbReference>
<gene>
    <name evidence="1" type="ordered locus">Fbal_3406</name>
</gene>
<accession>E1SM95</accession>
<dbReference type="STRING" id="550540.Fbal_3406"/>
<dbReference type="OrthoDB" id="6233174at2"/>
<name>E1SM95_FERBD</name>
<evidence type="ECO:0008006" key="3">
    <source>
        <dbReference type="Google" id="ProtNLM"/>
    </source>
</evidence>
<evidence type="ECO:0000313" key="2">
    <source>
        <dbReference type="Proteomes" id="UP000006683"/>
    </source>
</evidence>
<evidence type="ECO:0000313" key="1">
    <source>
        <dbReference type="EMBL" id="ADN77604.1"/>
    </source>
</evidence>
<dbReference type="HOGENOM" id="CLU_766727_0_0_6"/>
<dbReference type="AlphaFoldDB" id="E1SM95"/>
<sequence length="361" mass="42314">MDNVAEPSQSQQKPDIKGRFFQYLMLERAVPNLNAPHEQVDETLWRHKLAVEQDALLARWQAQRAEYEERLLAQNQFLNHFSHHLTHVLAAPEQLQQDTPIRPEHFELLDLLMSDNPDRERILGHMANLSWLGDALLRFMNNPKRREQRRDVEFNDYRLVFHYLGMEPLQRILPWLIFQHWGLARKEGLGLRQRKLWRFARQQSDAAAALARRQKLSPNKARILALMQCLNAALLLQIGAREFTAMKNHWLSQARADGAKVVHQALLPLQLPGKPLLQLMKLRNDWSQRLLEHWQLNDLALYHALCRLNESPNDPLSKAVVQAEAIAIHHALLTRRLASPEELNQWLSQHQLSRHSQWRSE</sequence>
<dbReference type="Proteomes" id="UP000006683">
    <property type="component" value="Chromosome"/>
</dbReference>
<dbReference type="SUPFAM" id="SSF109604">
    <property type="entry name" value="HD-domain/PDEase-like"/>
    <property type="match status" value="1"/>
</dbReference>
<protein>
    <recommendedName>
        <fullName evidence="3">HDOD domain-containing protein</fullName>
    </recommendedName>
</protein>